<dbReference type="Proteomes" id="UP000046392">
    <property type="component" value="Unplaced"/>
</dbReference>
<proteinExistence type="predicted"/>
<reference evidence="3" key="1">
    <citation type="submission" date="2017-02" db="UniProtKB">
        <authorList>
            <consortium name="WormBaseParasite"/>
        </authorList>
    </citation>
    <scope>IDENTIFICATION</scope>
</reference>
<name>A0A0N5BR92_STREA</name>
<sequence length="108" mass="12819">MEYSVHQKDSTDRIYERNGQSRHHRSRDNWLLVKSGKSYVNNKDGRVARQYKRRNGICNEEPELNRGVIRDPRKPTDYKGSGPNCGLWPVTFKKVCLITNFHFIYYLD</sequence>
<evidence type="ECO:0000313" key="2">
    <source>
        <dbReference type="Proteomes" id="UP000046392"/>
    </source>
</evidence>
<evidence type="ECO:0000313" key="3">
    <source>
        <dbReference type="WBParaSite" id="SPAL_0000839500.1"/>
    </source>
</evidence>
<dbReference type="AlphaFoldDB" id="A0A0N5BR92"/>
<dbReference type="WBParaSite" id="SPAL_0000839500.1">
    <property type="protein sequence ID" value="SPAL_0000839500.1"/>
    <property type="gene ID" value="SPAL_0000839500"/>
</dbReference>
<feature type="region of interest" description="Disordered" evidence="1">
    <location>
        <begin position="1"/>
        <end position="27"/>
    </location>
</feature>
<feature type="compositionally biased region" description="Basic and acidic residues" evidence="1">
    <location>
        <begin position="1"/>
        <end position="16"/>
    </location>
</feature>
<accession>A0A0N5BR92</accession>
<dbReference type="STRING" id="174720.A0A0N5BR92"/>
<keyword evidence="2" id="KW-1185">Reference proteome</keyword>
<organism evidence="2 3">
    <name type="scientific">Strongyloides papillosus</name>
    <name type="common">Intestinal threadworm</name>
    <dbReference type="NCBI Taxonomy" id="174720"/>
    <lineage>
        <taxon>Eukaryota</taxon>
        <taxon>Metazoa</taxon>
        <taxon>Ecdysozoa</taxon>
        <taxon>Nematoda</taxon>
        <taxon>Chromadorea</taxon>
        <taxon>Rhabditida</taxon>
        <taxon>Tylenchina</taxon>
        <taxon>Panagrolaimomorpha</taxon>
        <taxon>Strongyloidoidea</taxon>
        <taxon>Strongyloididae</taxon>
        <taxon>Strongyloides</taxon>
    </lineage>
</organism>
<evidence type="ECO:0000256" key="1">
    <source>
        <dbReference type="SAM" id="MobiDB-lite"/>
    </source>
</evidence>
<protein>
    <submittedName>
        <fullName evidence="3">Ovule protein</fullName>
    </submittedName>
</protein>